<accession>A0A5B7FT31</accession>
<gene>
    <name evidence="2" type="ORF">E2C01_041263</name>
</gene>
<sequence>MEGDGGKVRISSFSLPSFLLGYSSLPLFFNCKLLSRWMTPVLVAAAGPGATFHLAPHPPQHGATLPSDATTHSSTHHSTSHELKGPERLEPDGQQADSKADEMARVGGKADTARRRDGIRKITVSEERQMNGQRRTGTTEEM</sequence>
<feature type="region of interest" description="Disordered" evidence="1">
    <location>
        <begin position="49"/>
        <end position="142"/>
    </location>
</feature>
<protein>
    <submittedName>
        <fullName evidence="2">Uncharacterized protein</fullName>
    </submittedName>
</protein>
<proteinExistence type="predicted"/>
<evidence type="ECO:0000313" key="2">
    <source>
        <dbReference type="EMBL" id="MPC47514.1"/>
    </source>
</evidence>
<feature type="compositionally biased region" description="Basic and acidic residues" evidence="1">
    <location>
        <begin position="79"/>
        <end position="91"/>
    </location>
</feature>
<keyword evidence="3" id="KW-1185">Reference proteome</keyword>
<feature type="compositionally biased region" description="Basic and acidic residues" evidence="1">
    <location>
        <begin position="111"/>
        <end position="129"/>
    </location>
</feature>
<comment type="caution">
    <text evidence="2">The sequence shown here is derived from an EMBL/GenBank/DDBJ whole genome shotgun (WGS) entry which is preliminary data.</text>
</comment>
<evidence type="ECO:0000313" key="3">
    <source>
        <dbReference type="Proteomes" id="UP000324222"/>
    </source>
</evidence>
<reference evidence="2 3" key="1">
    <citation type="submission" date="2019-05" db="EMBL/GenBank/DDBJ databases">
        <title>Another draft genome of Portunus trituberculatus and its Hox gene families provides insights of decapod evolution.</title>
        <authorList>
            <person name="Jeong J.-H."/>
            <person name="Song I."/>
            <person name="Kim S."/>
            <person name="Choi T."/>
            <person name="Kim D."/>
            <person name="Ryu S."/>
            <person name="Kim W."/>
        </authorList>
    </citation>
    <scope>NUCLEOTIDE SEQUENCE [LARGE SCALE GENOMIC DNA]</scope>
    <source>
        <tissue evidence="2">Muscle</tissue>
    </source>
</reference>
<dbReference type="Proteomes" id="UP000324222">
    <property type="component" value="Unassembled WGS sequence"/>
</dbReference>
<dbReference type="EMBL" id="VSRR010007781">
    <property type="protein sequence ID" value="MPC47514.1"/>
    <property type="molecule type" value="Genomic_DNA"/>
</dbReference>
<organism evidence="2 3">
    <name type="scientific">Portunus trituberculatus</name>
    <name type="common">Swimming crab</name>
    <name type="synonym">Neptunus trituberculatus</name>
    <dbReference type="NCBI Taxonomy" id="210409"/>
    <lineage>
        <taxon>Eukaryota</taxon>
        <taxon>Metazoa</taxon>
        <taxon>Ecdysozoa</taxon>
        <taxon>Arthropoda</taxon>
        <taxon>Crustacea</taxon>
        <taxon>Multicrustacea</taxon>
        <taxon>Malacostraca</taxon>
        <taxon>Eumalacostraca</taxon>
        <taxon>Eucarida</taxon>
        <taxon>Decapoda</taxon>
        <taxon>Pleocyemata</taxon>
        <taxon>Brachyura</taxon>
        <taxon>Eubrachyura</taxon>
        <taxon>Portunoidea</taxon>
        <taxon>Portunidae</taxon>
        <taxon>Portuninae</taxon>
        <taxon>Portunus</taxon>
    </lineage>
</organism>
<dbReference type="AlphaFoldDB" id="A0A5B7FT31"/>
<evidence type="ECO:0000256" key="1">
    <source>
        <dbReference type="SAM" id="MobiDB-lite"/>
    </source>
</evidence>
<name>A0A5B7FT31_PORTR</name>